<dbReference type="EMBL" id="JAFCIX010000341">
    <property type="protein sequence ID" value="KAH6593966.1"/>
    <property type="molecule type" value="Genomic_DNA"/>
</dbReference>
<dbReference type="Proteomes" id="UP001648503">
    <property type="component" value="Unassembled WGS sequence"/>
</dbReference>
<evidence type="ECO:0000256" key="1">
    <source>
        <dbReference type="SAM" id="MobiDB-lite"/>
    </source>
</evidence>
<feature type="compositionally biased region" description="Basic residues" evidence="1">
    <location>
        <begin position="217"/>
        <end position="229"/>
    </location>
</feature>
<protein>
    <recommendedName>
        <fullName evidence="4">BTB domain-containing protein</fullName>
    </recommendedName>
</protein>
<proteinExistence type="predicted"/>
<evidence type="ECO:0000313" key="2">
    <source>
        <dbReference type="EMBL" id="KAH6593966.1"/>
    </source>
</evidence>
<name>A0ABQ8F8A4_9FUNG</name>
<sequence length="542" mass="60612">MVLPAPTTAIYAPLQEVCDPLSTLHNVVAHCPHCGFMNIINHRLQQFCGQPSSGIQVSPTGGHTGMDVAMARYIWGDTLYLNFLSTKCTQIQAKINLEYLDLTTAPQAALCASNAAHNPHSRTHTTKLTVSALPHQLYQLDQQQQQQKRPALPRSMSLNCIPEIDSPLLQGVLATDQRNTSQPVPLIHSDPVSKNEVTSASHIDPESNMNSAGKSSGTHRRRKRRRKQGTHGTLQSSLSIESDLSIKTLLITTEREHKESSVLLDTSDSLHTLQCNRAPNSRLPKRARLTCSESEESIPLLRCKEDHGLVSQPLTERGVVLLDVLSHLRIQHTLVLGSSHIHNARLFLGRGRYFNQWDFLTLKHTYQADQDSSDPHQHDIKAVLKFATFLQTDPTFVSLILSQTSYMEAIRRLDAYPPEEVQPMRVLLTHFHMAHKEKVDSFINDTAVNGLSVINRELRRCVSDILDGGYLYATPVSLCRGSGLCTLSLDASDSIWQRDNQYRHDCSTTKLSGQAKSSMLLQRYKCLIKLYEFATGILRPVL</sequence>
<feature type="compositionally biased region" description="Polar residues" evidence="1">
    <location>
        <begin position="195"/>
        <end position="216"/>
    </location>
</feature>
<comment type="caution">
    <text evidence="2">The sequence shown here is derived from an EMBL/GenBank/DDBJ whole genome shotgun (WGS) entry which is preliminary data.</text>
</comment>
<evidence type="ECO:0000313" key="3">
    <source>
        <dbReference type="Proteomes" id="UP001648503"/>
    </source>
</evidence>
<reference evidence="2 3" key="1">
    <citation type="submission" date="2021-02" db="EMBL/GenBank/DDBJ databases">
        <title>Variation within the Batrachochytrium salamandrivorans European outbreak.</title>
        <authorList>
            <person name="Kelly M."/>
            <person name="Pasmans F."/>
            <person name="Shea T.P."/>
            <person name="Munoz J.F."/>
            <person name="Carranza S."/>
            <person name="Cuomo C.A."/>
            <person name="Martel A."/>
        </authorList>
    </citation>
    <scope>NUCLEOTIDE SEQUENCE [LARGE SCALE GENOMIC DNA]</scope>
    <source>
        <strain evidence="2 3">AMFP18/2</strain>
    </source>
</reference>
<evidence type="ECO:0008006" key="4">
    <source>
        <dbReference type="Google" id="ProtNLM"/>
    </source>
</evidence>
<organism evidence="2 3">
    <name type="scientific">Batrachochytrium salamandrivorans</name>
    <dbReference type="NCBI Taxonomy" id="1357716"/>
    <lineage>
        <taxon>Eukaryota</taxon>
        <taxon>Fungi</taxon>
        <taxon>Fungi incertae sedis</taxon>
        <taxon>Chytridiomycota</taxon>
        <taxon>Chytridiomycota incertae sedis</taxon>
        <taxon>Chytridiomycetes</taxon>
        <taxon>Rhizophydiales</taxon>
        <taxon>Rhizophydiales incertae sedis</taxon>
        <taxon>Batrachochytrium</taxon>
    </lineage>
</organism>
<keyword evidence="3" id="KW-1185">Reference proteome</keyword>
<gene>
    <name evidence="2" type="ORF">BASA50_007021</name>
</gene>
<feature type="region of interest" description="Disordered" evidence="1">
    <location>
        <begin position="179"/>
        <end position="236"/>
    </location>
</feature>
<accession>A0ABQ8F8A4</accession>